<feature type="compositionally biased region" description="Acidic residues" evidence="3">
    <location>
        <begin position="483"/>
        <end position="499"/>
    </location>
</feature>
<dbReference type="GO" id="GO:0005737">
    <property type="term" value="C:cytoplasm"/>
    <property type="evidence" value="ECO:0007669"/>
    <property type="project" value="UniProtKB-SubCell"/>
</dbReference>
<sequence>MDDEDSHSEASEVMPPVISVAPINTSKISGQDLKLMMNAFTEQLPWLINRDLIDKAALDFVTNLNTKNNRKKLCQVMLETHRDRLDLLPFYGRLVATLEPVMPDLALELSHSLIHEFKSTVQNKIKKRLDWKVRNCRFISELVKFGIIPKAEALSCLRMVLFDFRGHNIDMACAMVDSMGLFLYRSTESHGKMKILLDVMMKKRERISDPRQQMLIDNAYFTCIPPEQEAKPAFSRPPLHDFIRSLVINLSRCRAELTVRCFRRIDWTDEETAEYAIRCLSNPSLIKFVNLPYLASVVAALSSFHDYIGNAVLDNVLEEIRLGLEMNDFSMNQITVLETVYLGQLYNYSVCDSPIIFKTLYMFITYGAYDVQLDDWNNTQRLTLTCELLLTCGEYFNGGSAKKKLDCFLAYFYRYMWAKKDAFALRSFPFPKEVDYYIEEMTEYVRKGSHIPENMVEAQEMVHTVEETYKQAAEAALGKMGEEEVEESTEEDIDEEEEEVRTNASGNEEGAVDDTSPAEEESVGDYGPSSSFLDDAEEVHVHTNRVVLPEDEQFVLQLEQMIAETMQNRPVTNVTPITELTVPTAARHKFHRNIATSQTSDSPNITPSSSLSMDESQTEVDPVPRMAILTRGKGNKAVLKAITMDAPSGLKESWYAQKERERKEQSVHKHITLSISERMMADEEISD</sequence>
<dbReference type="InterPro" id="IPR007193">
    <property type="entry name" value="Upf2/Nmd2_C"/>
</dbReference>
<dbReference type="Pfam" id="PF02854">
    <property type="entry name" value="MIF4G"/>
    <property type="match status" value="2"/>
</dbReference>
<dbReference type="Proteomes" id="UP001608902">
    <property type="component" value="Unassembled WGS sequence"/>
</dbReference>
<keyword evidence="6" id="KW-1185">Reference proteome</keyword>
<dbReference type="PANTHER" id="PTHR12839:SF7">
    <property type="entry name" value="REGULATOR OF NONSENSE TRANSCRIPTS 2"/>
    <property type="match status" value="1"/>
</dbReference>
<evidence type="ECO:0000256" key="2">
    <source>
        <dbReference type="ARBA" id="ARBA00022490"/>
    </source>
</evidence>
<feature type="compositionally biased region" description="Polar residues" evidence="3">
    <location>
        <begin position="595"/>
        <end position="615"/>
    </location>
</feature>
<organism evidence="5 6">
    <name type="scientific">Gnathostoma spinigerum</name>
    <dbReference type="NCBI Taxonomy" id="75299"/>
    <lineage>
        <taxon>Eukaryota</taxon>
        <taxon>Metazoa</taxon>
        <taxon>Ecdysozoa</taxon>
        <taxon>Nematoda</taxon>
        <taxon>Chromadorea</taxon>
        <taxon>Rhabditida</taxon>
        <taxon>Spirurina</taxon>
        <taxon>Gnathostomatomorpha</taxon>
        <taxon>Gnathostomatoidea</taxon>
        <taxon>Gnathostomatidae</taxon>
        <taxon>Gnathostoma</taxon>
    </lineage>
</organism>
<dbReference type="InterPro" id="IPR003890">
    <property type="entry name" value="MIF4G-like_typ-3"/>
</dbReference>
<dbReference type="AlphaFoldDB" id="A0ABD6EH47"/>
<dbReference type="InterPro" id="IPR039762">
    <property type="entry name" value="Nmd2/UPF2"/>
</dbReference>
<dbReference type="SUPFAM" id="SSF48371">
    <property type="entry name" value="ARM repeat"/>
    <property type="match status" value="2"/>
</dbReference>
<feature type="compositionally biased region" description="Acidic residues" evidence="3">
    <location>
        <begin position="510"/>
        <end position="523"/>
    </location>
</feature>
<feature type="domain" description="MIF4G" evidence="4">
    <location>
        <begin position="240"/>
        <end position="448"/>
    </location>
</feature>
<evidence type="ECO:0000256" key="3">
    <source>
        <dbReference type="SAM" id="MobiDB-lite"/>
    </source>
</evidence>
<dbReference type="Gene3D" id="1.25.40.180">
    <property type="match status" value="2"/>
</dbReference>
<dbReference type="EMBL" id="JBGFUD010004046">
    <property type="protein sequence ID" value="MFH4979310.1"/>
    <property type="molecule type" value="Genomic_DNA"/>
</dbReference>
<protein>
    <recommendedName>
        <fullName evidence="4">MIF4G domain-containing protein</fullName>
    </recommendedName>
</protein>
<dbReference type="InterPro" id="IPR016024">
    <property type="entry name" value="ARM-type_fold"/>
</dbReference>
<comment type="caution">
    <text evidence="5">The sequence shown here is derived from an EMBL/GenBank/DDBJ whole genome shotgun (WGS) entry which is preliminary data.</text>
</comment>
<reference evidence="5 6" key="1">
    <citation type="submission" date="2024-08" db="EMBL/GenBank/DDBJ databases">
        <title>Gnathostoma spinigerum genome.</title>
        <authorList>
            <person name="Gonzalez-Bertolin B."/>
            <person name="Monzon S."/>
            <person name="Zaballos A."/>
            <person name="Jimenez P."/>
            <person name="Dekumyoy P."/>
            <person name="Varona S."/>
            <person name="Cuesta I."/>
            <person name="Sumanam S."/>
            <person name="Adisakwattana P."/>
            <person name="Gasser R.B."/>
            <person name="Hernandez-Gonzalez A."/>
            <person name="Young N.D."/>
            <person name="Perteguer M.J."/>
        </authorList>
    </citation>
    <scope>NUCLEOTIDE SEQUENCE [LARGE SCALE GENOMIC DNA]</scope>
    <source>
        <strain evidence="5">AL3</strain>
        <tissue evidence="5">Liver</tissue>
    </source>
</reference>
<evidence type="ECO:0000313" key="5">
    <source>
        <dbReference type="EMBL" id="MFH4979310.1"/>
    </source>
</evidence>
<dbReference type="PANTHER" id="PTHR12839">
    <property type="entry name" value="NONSENSE-MEDIATED MRNA DECAY PROTEIN 2 UP-FRAMESHIFT SUPPRESSOR 2"/>
    <property type="match status" value="1"/>
</dbReference>
<name>A0ABD6EH47_9BILA</name>
<feature type="region of interest" description="Disordered" evidence="3">
    <location>
        <begin position="595"/>
        <end position="620"/>
    </location>
</feature>
<gene>
    <name evidence="5" type="ORF">AB6A40_006019</name>
</gene>
<proteinExistence type="predicted"/>
<comment type="subcellular location">
    <subcellularLocation>
        <location evidence="1">Cytoplasm</location>
    </subcellularLocation>
</comment>
<dbReference type="Pfam" id="PF04050">
    <property type="entry name" value="Upf2"/>
    <property type="match status" value="1"/>
</dbReference>
<evidence type="ECO:0000259" key="4">
    <source>
        <dbReference type="SMART" id="SM00543"/>
    </source>
</evidence>
<accession>A0ABD6EH47</accession>
<keyword evidence="2" id="KW-0963">Cytoplasm</keyword>
<evidence type="ECO:0000256" key="1">
    <source>
        <dbReference type="ARBA" id="ARBA00004496"/>
    </source>
</evidence>
<feature type="domain" description="MIF4G" evidence="4">
    <location>
        <begin position="38"/>
        <end position="226"/>
    </location>
</feature>
<feature type="region of interest" description="Disordered" evidence="3">
    <location>
        <begin position="473"/>
        <end position="532"/>
    </location>
</feature>
<dbReference type="SMART" id="SM00543">
    <property type="entry name" value="MIF4G"/>
    <property type="match status" value="2"/>
</dbReference>
<evidence type="ECO:0000313" key="6">
    <source>
        <dbReference type="Proteomes" id="UP001608902"/>
    </source>
</evidence>